<comment type="caution">
    <text evidence="1">The sequence shown here is derived from an EMBL/GenBank/DDBJ whole genome shotgun (WGS) entry which is preliminary data.</text>
</comment>
<keyword evidence="2" id="KW-1185">Reference proteome</keyword>
<proteinExistence type="predicted"/>
<dbReference type="AlphaFoldDB" id="A0A8S0WAJ2"/>
<accession>A0A8S0WAJ2</accession>
<organism evidence="1 2">
    <name type="scientific">Candidatus Methylobacter favarea</name>
    <dbReference type="NCBI Taxonomy" id="2707345"/>
    <lineage>
        <taxon>Bacteria</taxon>
        <taxon>Pseudomonadati</taxon>
        <taxon>Pseudomonadota</taxon>
        <taxon>Gammaproteobacteria</taxon>
        <taxon>Methylococcales</taxon>
        <taxon>Methylococcaceae</taxon>
        <taxon>Methylobacter</taxon>
    </lineage>
</organism>
<name>A0A8S0WAJ2_9GAMM</name>
<dbReference type="EMBL" id="CADCXN010000057">
    <property type="protein sequence ID" value="CAA9890789.1"/>
    <property type="molecule type" value="Genomic_DNA"/>
</dbReference>
<evidence type="ECO:0000313" key="1">
    <source>
        <dbReference type="EMBL" id="CAA9890789.1"/>
    </source>
</evidence>
<gene>
    <name evidence="1" type="ORF">METHB2_290036</name>
</gene>
<protein>
    <submittedName>
        <fullName evidence="1">Uncharacterized protein</fullName>
    </submittedName>
</protein>
<evidence type="ECO:0000313" key="2">
    <source>
        <dbReference type="Proteomes" id="UP000494216"/>
    </source>
</evidence>
<reference evidence="1 2" key="1">
    <citation type="submission" date="2020-02" db="EMBL/GenBank/DDBJ databases">
        <authorList>
            <person name="Hogendoorn C."/>
        </authorList>
    </citation>
    <scope>NUCLEOTIDE SEQUENCE [LARGE SCALE GENOMIC DNA]</scope>
    <source>
        <strain evidence="1">METHB21</strain>
    </source>
</reference>
<sequence length="124" mass="13772">MQNTSVYYRNVVYSEKGIIMSESLAVYRVASGQLSLPGIFERAFQRVSSGAIGRESHVVANFAATVVDSSKITLVQLSQLSDDDKALCLSLMEYCLNNDITEDQRKAVFNAFAPFVDTQAKKRH</sequence>
<dbReference type="Proteomes" id="UP000494216">
    <property type="component" value="Unassembled WGS sequence"/>
</dbReference>